<sequence length="608" mass="67640">MSSNPVAVGLRTDVSGQPLQAIPMDLQLKMSYHRDLLRGTGFYPTMCQQGTEEVTLADRPRLQSYLRKRPLGLGMITARPGCGKTTVLAVGALALTSSVGRVYCSAPSDVTVDNFAFRLDQITSRITNRLNNTNKSTRTHCKLIVRGYRGGDEIDAFFSLLQSPYAGDRALPISAWEEPRPWKLHLSLEFWLLAILRSPGVRSLRTDDSPGLHQMRDDIDKREELKRLRAVAKGDISWPEYKCGGGQVSVSTIGALLTQILRHADIVCTTPAFSCSKQDPYINWKNELAKGVAVDDAGSINRPDLYSVWGNTLLPCLLAGDDYSIPPAVEGFEVQDKSRNYVNRLGQDGKISPLAFLEASGWPILRLRTQLRMPQSLFQLCQQGMYSEPPLQHRPNSDFEHTEYELGRKLELYLTNTYLDLAPVISNAFYEVFIHCERSYCHVNQITGSKQNQVQVQVALSFVNDFVKCKGVDPSDIIIISPDKANVDLVGEIRKGSDHLMLPGMKSATTIEDFQGCESKIVVAILGVTQEVGPKTLADNRLLSVMLSRSTCGLVIVGDINTLGVKSLSGDFSGYKAKRRKKRTFYAPCFMLRNVLKRVMDTGRVIRL</sequence>
<evidence type="ECO:0000313" key="1">
    <source>
        <dbReference type="EMBL" id="UPK91430.1"/>
    </source>
</evidence>
<dbReference type="EMBL" id="CP090031">
    <property type="protein sequence ID" value="UPK91430.1"/>
    <property type="molecule type" value="Genomic_DNA"/>
</dbReference>
<proteinExistence type="predicted"/>
<protein>
    <submittedName>
        <fullName evidence="1">Uncharacterized protein</fullName>
    </submittedName>
</protein>
<accession>A0ACD3YR66</accession>
<gene>
    <name evidence="1" type="ORF">LCI18_002365</name>
</gene>
<name>A0ACD3YR66_FUSSC</name>
<dbReference type="Proteomes" id="UP000830768">
    <property type="component" value="Chromosome 2"/>
</dbReference>
<reference evidence="1" key="1">
    <citation type="submission" date="2021-11" db="EMBL/GenBank/DDBJ databases">
        <title>Fusarium solani-melongenae Genome sequencing and assembly.</title>
        <authorList>
            <person name="Xie S."/>
            <person name="Huang L."/>
            <person name="Zhang X."/>
        </authorList>
    </citation>
    <scope>NUCLEOTIDE SEQUENCE</scope>
    <source>
        <strain evidence="1">CRI 24-3</strain>
    </source>
</reference>
<organism evidence="1 2">
    <name type="scientific">Fusarium solani subsp. cucurbitae</name>
    <name type="common">Neocosmosporum cucurbitae</name>
    <dbReference type="NCBI Taxonomy" id="2747967"/>
    <lineage>
        <taxon>Eukaryota</taxon>
        <taxon>Fungi</taxon>
        <taxon>Dikarya</taxon>
        <taxon>Ascomycota</taxon>
        <taxon>Pezizomycotina</taxon>
        <taxon>Sordariomycetes</taxon>
        <taxon>Hypocreomycetidae</taxon>
        <taxon>Hypocreales</taxon>
        <taxon>Nectriaceae</taxon>
        <taxon>Fusarium</taxon>
        <taxon>Fusarium solani species complex</taxon>
    </lineage>
</organism>
<keyword evidence="2" id="KW-1185">Reference proteome</keyword>
<evidence type="ECO:0000313" key="2">
    <source>
        <dbReference type="Proteomes" id="UP000830768"/>
    </source>
</evidence>